<dbReference type="InterPro" id="IPR021225">
    <property type="entry name" value="Tlde1_dom"/>
</dbReference>
<name>A0A6J5L8U4_9CAUD</name>
<organism evidence="2">
    <name type="scientific">uncultured Caudovirales phage</name>
    <dbReference type="NCBI Taxonomy" id="2100421"/>
    <lineage>
        <taxon>Viruses</taxon>
        <taxon>Duplodnaviria</taxon>
        <taxon>Heunggongvirae</taxon>
        <taxon>Uroviricota</taxon>
        <taxon>Caudoviricetes</taxon>
        <taxon>Peduoviridae</taxon>
        <taxon>Maltschvirus</taxon>
        <taxon>Maltschvirus maltsch</taxon>
    </lineage>
</organism>
<feature type="domain" description="Tlde1" evidence="1">
    <location>
        <begin position="21"/>
        <end position="118"/>
    </location>
</feature>
<protein>
    <recommendedName>
        <fullName evidence="1">Tlde1 domain-containing protein</fullName>
    </recommendedName>
</protein>
<evidence type="ECO:0000313" key="2">
    <source>
        <dbReference type="EMBL" id="CAB4131058.1"/>
    </source>
</evidence>
<dbReference type="EMBL" id="LR796251">
    <property type="protein sequence ID" value="CAB4131058.1"/>
    <property type="molecule type" value="Genomic_DNA"/>
</dbReference>
<dbReference type="Pfam" id="PF10908">
    <property type="entry name" value="Tlde1_dom"/>
    <property type="match status" value="1"/>
</dbReference>
<proteinExistence type="predicted"/>
<sequence length="121" mass="13210">MEQRWKWHQAGYLEYPDGKATATGYAGMGEGKNNPALEAVANIGPLPRGLYTITGPPCIHPHCGQFTLRLEPDSTNEMHGRAGFLLHGDNATGTASQGCIVLPRKVREEIWASGIRRLEVV</sequence>
<evidence type="ECO:0000259" key="1">
    <source>
        <dbReference type="Pfam" id="PF10908"/>
    </source>
</evidence>
<gene>
    <name evidence="2" type="ORF">UFOVP130_56</name>
</gene>
<reference evidence="2" key="1">
    <citation type="submission" date="2020-04" db="EMBL/GenBank/DDBJ databases">
        <authorList>
            <person name="Chiriac C."/>
            <person name="Salcher M."/>
            <person name="Ghai R."/>
            <person name="Kavagutti S V."/>
        </authorList>
    </citation>
    <scope>NUCLEOTIDE SEQUENCE</scope>
</reference>
<accession>A0A6J5L8U4</accession>